<feature type="compositionally biased region" description="Polar residues" evidence="1">
    <location>
        <begin position="737"/>
        <end position="749"/>
    </location>
</feature>
<feature type="compositionally biased region" description="Basic and acidic residues" evidence="1">
    <location>
        <begin position="591"/>
        <end position="602"/>
    </location>
</feature>
<keyword evidence="3" id="KW-1185">Reference proteome</keyword>
<feature type="compositionally biased region" description="Polar residues" evidence="1">
    <location>
        <begin position="920"/>
        <end position="929"/>
    </location>
</feature>
<proteinExistence type="predicted"/>
<feature type="region of interest" description="Disordered" evidence="1">
    <location>
        <begin position="718"/>
        <end position="775"/>
    </location>
</feature>
<feature type="compositionally biased region" description="Basic and acidic residues" evidence="1">
    <location>
        <begin position="756"/>
        <end position="768"/>
    </location>
</feature>
<feature type="compositionally biased region" description="Polar residues" evidence="1">
    <location>
        <begin position="231"/>
        <end position="242"/>
    </location>
</feature>
<gene>
    <name evidence="2" type="ORF">ALC60_13833</name>
</gene>
<sequence length="1046" mass="116304">MCDLIDLNSPNVRGALEPAKLASPLIPAPKSVECDDGTGLELVTEKREGDGNNPFDRVLHETVEYVSKKGDPFEVMLQRALRSKSSRNAHSVDFTDDFTPRKKRYFKTMNKTLGMLDESLFKSRFGLFNGGKKEAKIKTGSVGIDARKANNCDSDAVDGVSLSKQEHKTSVVTSDSLELSILNQSAMNDTLLEGFPKSKETDKVSPSLEKDTSFEESVFSSNIKQLKLPDTQRSLSQGSGKSPTGLLYQNRRSQSVTDDQRKVLQSDNSVVSSFLDKGFLESRSEQSVLSSLSNISSITKLTSASLSSSILSNDPMNHAFLDNSSLKMDQDKMSTTESSMEMKLKQYDLSDLAEKFNKLKCIMNNTTNISSITEEDSNSTKKENIKRAANNKLIDVDVFIPEQNKEFNRSSSSTCSSDSSTSKVDKSILNEAKVLAKTFEELASKTDSGSNIEDDFISNNTLWMSELLPAFEDEPVVNDLIDLPVSPKGNSKDIKNSDTKQSSASIDSAEENIFKEMELPFTDSSVVKQNVTSLLSDLRKLVKESNPKAKKLLDNLENILDINYKNNTELLVTCFNTSNKSQSSQKISSESIERFDKSSTDKSEEEDDKILSPEKLCNDEKSLPDINKLKDTSQDVVSIEKSSNTSSSCKDNSEDCISTSNLSEHSKHKEKDNQVDKKVAIELLVNLKKLLSGQTEDAMTVKLLKNIGRAKRIHSSALSTKVAHRRSLESKSKVNRRSVSAIESSPKNTQIRRRKNTSESENHQKRFSSDPGCINNLSNKKLVPEAYNSRKAEVAKFDSGKEKSIAISDVKNKLKKRSDVINKRGPMKAVHPVDNIQKRRASFGRQSFSQITTPPKSDRATPSGNKIISSTPNSTDNYYMPKKPSKSKPMASSTPDGQNSKSVPLMSANKKRNLSCDISPVTTYVNMNGSDERKDSPKRMSKLPTPKKCTTPTRQQTDGIPRFLTPPRRYSLNTNNLQSPQRLNKSSISFQRYSPASQKKNVGKTIQQSPLKETNRITPKVKPFNLVSKIKRHSISDFAEKENNYV</sequence>
<protein>
    <submittedName>
        <fullName evidence="2">Uncharacterized protein</fullName>
    </submittedName>
</protein>
<organism evidence="2 3">
    <name type="scientific">Mycetomoellerius zeteki</name>
    <dbReference type="NCBI Taxonomy" id="64791"/>
    <lineage>
        <taxon>Eukaryota</taxon>
        <taxon>Metazoa</taxon>
        <taxon>Ecdysozoa</taxon>
        <taxon>Arthropoda</taxon>
        <taxon>Hexapoda</taxon>
        <taxon>Insecta</taxon>
        <taxon>Pterygota</taxon>
        <taxon>Neoptera</taxon>
        <taxon>Endopterygota</taxon>
        <taxon>Hymenoptera</taxon>
        <taxon>Apocrita</taxon>
        <taxon>Aculeata</taxon>
        <taxon>Formicoidea</taxon>
        <taxon>Formicidae</taxon>
        <taxon>Myrmicinae</taxon>
        <taxon>Mycetomoellerius</taxon>
    </lineage>
</organism>
<feature type="region of interest" description="Disordered" evidence="1">
    <location>
        <begin position="229"/>
        <end position="261"/>
    </location>
</feature>
<dbReference type="AlphaFoldDB" id="A0A151WGY9"/>
<reference evidence="2 3" key="1">
    <citation type="submission" date="2015-09" db="EMBL/GenBank/DDBJ databases">
        <title>Trachymyrmex zeteki WGS genome.</title>
        <authorList>
            <person name="Nygaard S."/>
            <person name="Hu H."/>
            <person name="Boomsma J."/>
            <person name="Zhang G."/>
        </authorList>
    </citation>
    <scope>NUCLEOTIDE SEQUENCE [LARGE SCALE GENOMIC DNA]</scope>
    <source>
        <strain evidence="2">Tzet28-1</strain>
        <tissue evidence="2">Whole body</tissue>
    </source>
</reference>
<feature type="region of interest" description="Disordered" evidence="1">
    <location>
        <begin position="487"/>
        <end position="506"/>
    </location>
</feature>
<feature type="region of interest" description="Disordered" evidence="1">
    <location>
        <begin position="822"/>
        <end position="961"/>
    </location>
</feature>
<accession>A0A151WGY9</accession>
<evidence type="ECO:0000313" key="2">
    <source>
        <dbReference type="EMBL" id="KYQ47087.1"/>
    </source>
</evidence>
<dbReference type="Proteomes" id="UP000075809">
    <property type="component" value="Unassembled WGS sequence"/>
</dbReference>
<feature type="compositionally biased region" description="Low complexity" evidence="1">
    <location>
        <begin position="942"/>
        <end position="953"/>
    </location>
</feature>
<feature type="compositionally biased region" description="Polar residues" evidence="1">
    <location>
        <begin position="844"/>
        <end position="877"/>
    </location>
</feature>
<evidence type="ECO:0000256" key="1">
    <source>
        <dbReference type="SAM" id="MobiDB-lite"/>
    </source>
</evidence>
<feature type="compositionally biased region" description="Basic and acidic residues" evidence="1">
    <location>
        <begin position="609"/>
        <end position="633"/>
    </location>
</feature>
<feature type="compositionally biased region" description="Basic and acidic residues" evidence="1">
    <location>
        <begin position="664"/>
        <end position="673"/>
    </location>
</feature>
<dbReference type="EMBL" id="KQ983136">
    <property type="protein sequence ID" value="KYQ47087.1"/>
    <property type="molecule type" value="Genomic_DNA"/>
</dbReference>
<evidence type="ECO:0000313" key="3">
    <source>
        <dbReference type="Proteomes" id="UP000075809"/>
    </source>
</evidence>
<feature type="region of interest" description="Disordered" evidence="1">
    <location>
        <begin position="583"/>
        <end position="673"/>
    </location>
</feature>
<feature type="compositionally biased region" description="Low complexity" evidence="1">
    <location>
        <begin position="639"/>
        <end position="650"/>
    </location>
</feature>
<name>A0A151WGY9_9HYME</name>